<comment type="caution">
    <text evidence="3">The sequence shown here is derived from an EMBL/GenBank/DDBJ whole genome shotgun (WGS) entry which is preliminary data.</text>
</comment>
<dbReference type="NCBIfam" id="NF007855">
    <property type="entry name" value="PRK10564.1"/>
    <property type="match status" value="1"/>
</dbReference>
<sequence length="308" mass="32664">MKNTVNRITRGVLLACALCASLPALADTLQPTDVAAAPELSHATLQSLHWQPLTPPTDTTITLGPQSQTLNQGEIQGAVAALALPANRGSLEITLSSRLHNKQLYVPNVLVLDQHLRPAAYYPGSYFTYRQPGVMSGDRLEGTMKLTPVLGQQQIYLLIYTTRQDLTTKTQMVNPAKAYAAGVGNAVPDIPDPYASHAAQGVLTIQARVERQSGNVMIGALLPSGDTPADVVVGGQSSANGAPQSAPASMAPPSEPMLAETAAYFDQSIRSAVRQGNIDKALRLMNEAERLGSTTARETFIRSVKGKG</sequence>
<dbReference type="STRING" id="636.AAW15_14875"/>
<protein>
    <submittedName>
        <fullName evidence="3">Maltose operon protein MalM</fullName>
    </submittedName>
</protein>
<gene>
    <name evidence="3" type="ORF">CRM76_02925</name>
</gene>
<name>A0A2A7TXV0_EDWTA</name>
<dbReference type="InterPro" id="IPR010794">
    <property type="entry name" value="MalM"/>
</dbReference>
<feature type="chain" id="PRO_5030043641" evidence="2">
    <location>
        <begin position="27"/>
        <end position="308"/>
    </location>
</feature>
<evidence type="ECO:0000313" key="4">
    <source>
        <dbReference type="Proteomes" id="UP000219788"/>
    </source>
</evidence>
<feature type="region of interest" description="Disordered" evidence="1">
    <location>
        <begin position="234"/>
        <end position="254"/>
    </location>
</feature>
<accession>A0A2A7TXV0</accession>
<dbReference type="AlphaFoldDB" id="A0A2A7TXV0"/>
<dbReference type="RefSeq" id="WP_035597795.1">
    <property type="nucleotide sequence ID" value="NZ_AP028090.1"/>
</dbReference>
<dbReference type="EMBL" id="PDDV01000013">
    <property type="protein sequence ID" value="PEH70986.1"/>
    <property type="molecule type" value="Genomic_DNA"/>
</dbReference>
<dbReference type="GeneID" id="93122682"/>
<proteinExistence type="predicted"/>
<dbReference type="GO" id="GO:0008643">
    <property type="term" value="P:carbohydrate transport"/>
    <property type="evidence" value="ECO:0007669"/>
    <property type="project" value="InterPro"/>
</dbReference>
<dbReference type="OrthoDB" id="5944162at2"/>
<keyword evidence="2" id="KW-0732">Signal</keyword>
<evidence type="ECO:0000256" key="2">
    <source>
        <dbReference type="SAM" id="SignalP"/>
    </source>
</evidence>
<dbReference type="GO" id="GO:0042597">
    <property type="term" value="C:periplasmic space"/>
    <property type="evidence" value="ECO:0007669"/>
    <property type="project" value="InterPro"/>
</dbReference>
<dbReference type="Proteomes" id="UP000219788">
    <property type="component" value="Unassembled WGS sequence"/>
</dbReference>
<evidence type="ECO:0000256" key="1">
    <source>
        <dbReference type="SAM" id="MobiDB-lite"/>
    </source>
</evidence>
<evidence type="ECO:0000313" key="3">
    <source>
        <dbReference type="EMBL" id="PEH70986.1"/>
    </source>
</evidence>
<organism evidence="3 4">
    <name type="scientific">Edwardsiella tarda</name>
    <dbReference type="NCBI Taxonomy" id="636"/>
    <lineage>
        <taxon>Bacteria</taxon>
        <taxon>Pseudomonadati</taxon>
        <taxon>Pseudomonadota</taxon>
        <taxon>Gammaproteobacteria</taxon>
        <taxon>Enterobacterales</taxon>
        <taxon>Hafniaceae</taxon>
        <taxon>Edwardsiella</taxon>
    </lineage>
</organism>
<feature type="signal peptide" evidence="2">
    <location>
        <begin position="1"/>
        <end position="26"/>
    </location>
</feature>
<feature type="compositionally biased region" description="Low complexity" evidence="1">
    <location>
        <begin position="242"/>
        <end position="254"/>
    </location>
</feature>
<dbReference type="Pfam" id="PF07148">
    <property type="entry name" value="MalM"/>
    <property type="match status" value="1"/>
</dbReference>
<reference evidence="4" key="1">
    <citation type="submission" date="2017-09" db="EMBL/GenBank/DDBJ databases">
        <title>FDA dAtabase for Regulatory Grade micrObial Sequences (FDA-ARGOS): Supporting development and validation of Infectious Disease Dx tests.</title>
        <authorList>
            <person name="Goldberg B."/>
            <person name="Campos J."/>
            <person name="Tallon L."/>
            <person name="Sadzewicz L."/>
            <person name="Ott S."/>
            <person name="Zhao X."/>
            <person name="Nagaraj S."/>
            <person name="Vavikolanu K."/>
            <person name="Aluvathingal J."/>
            <person name="Nadendla S."/>
            <person name="Geyer C."/>
            <person name="Sichtig H."/>
        </authorList>
    </citation>
    <scope>NUCLEOTIDE SEQUENCE [LARGE SCALE GENOMIC DNA]</scope>
    <source>
        <strain evidence="4">FDAARGOS_370</strain>
    </source>
</reference>